<evidence type="ECO:0000259" key="7">
    <source>
        <dbReference type="PROSITE" id="PS50110"/>
    </source>
</evidence>
<dbReference type="RefSeq" id="WP_088255461.1">
    <property type="nucleotide sequence ID" value="NZ_NIDE01000005.1"/>
</dbReference>
<evidence type="ECO:0000256" key="3">
    <source>
        <dbReference type="ARBA" id="ARBA00023015"/>
    </source>
</evidence>
<keyword evidence="5" id="KW-0804">Transcription</keyword>
<keyword evidence="9" id="KW-1185">Reference proteome</keyword>
<dbReference type="PROSITE" id="PS50110">
    <property type="entry name" value="RESPONSE_REGULATORY"/>
    <property type="match status" value="1"/>
</dbReference>
<evidence type="ECO:0000256" key="1">
    <source>
        <dbReference type="ARBA" id="ARBA00022553"/>
    </source>
</evidence>
<dbReference type="Gene3D" id="3.40.50.2300">
    <property type="match status" value="1"/>
</dbReference>
<dbReference type="Pfam" id="PF00072">
    <property type="entry name" value="Response_reg"/>
    <property type="match status" value="1"/>
</dbReference>
<dbReference type="Proteomes" id="UP000214646">
    <property type="component" value="Unassembled WGS sequence"/>
</dbReference>
<name>A0A225DLA3_9BACT</name>
<dbReference type="GO" id="GO:0000160">
    <property type="term" value="P:phosphorelay signal transduction system"/>
    <property type="evidence" value="ECO:0007669"/>
    <property type="project" value="UniProtKB-KW"/>
</dbReference>
<gene>
    <name evidence="8" type="ORF">FRUB_04358</name>
</gene>
<keyword evidence="3" id="KW-0805">Transcription regulation</keyword>
<dbReference type="InterPro" id="IPR011006">
    <property type="entry name" value="CheY-like_superfamily"/>
</dbReference>
<dbReference type="FunFam" id="3.40.50.2300:FF:000001">
    <property type="entry name" value="DNA-binding response regulator PhoB"/>
    <property type="match status" value="1"/>
</dbReference>
<evidence type="ECO:0000313" key="9">
    <source>
        <dbReference type="Proteomes" id="UP000214646"/>
    </source>
</evidence>
<dbReference type="AlphaFoldDB" id="A0A225DLA3"/>
<evidence type="ECO:0000256" key="5">
    <source>
        <dbReference type="ARBA" id="ARBA00023163"/>
    </source>
</evidence>
<dbReference type="OrthoDB" id="9800897at2"/>
<feature type="modified residue" description="4-aspartylphosphate" evidence="6">
    <location>
        <position position="52"/>
    </location>
</feature>
<dbReference type="PANTHER" id="PTHR44591:SF3">
    <property type="entry name" value="RESPONSE REGULATORY DOMAIN-CONTAINING PROTEIN"/>
    <property type="match status" value="1"/>
</dbReference>
<evidence type="ECO:0000256" key="2">
    <source>
        <dbReference type="ARBA" id="ARBA00023012"/>
    </source>
</evidence>
<dbReference type="InterPro" id="IPR001789">
    <property type="entry name" value="Sig_transdc_resp-reg_receiver"/>
</dbReference>
<organism evidence="8 9">
    <name type="scientific">Fimbriiglobus ruber</name>
    <dbReference type="NCBI Taxonomy" id="1908690"/>
    <lineage>
        <taxon>Bacteria</taxon>
        <taxon>Pseudomonadati</taxon>
        <taxon>Planctomycetota</taxon>
        <taxon>Planctomycetia</taxon>
        <taxon>Gemmatales</taxon>
        <taxon>Gemmataceae</taxon>
        <taxon>Fimbriiglobus</taxon>
    </lineage>
</organism>
<protein>
    <submittedName>
        <fullName evidence="8">Pole remodelling regulatory diguanylate cyclase</fullName>
    </submittedName>
</protein>
<dbReference type="GO" id="GO:0003677">
    <property type="term" value="F:DNA binding"/>
    <property type="evidence" value="ECO:0007669"/>
    <property type="project" value="UniProtKB-KW"/>
</dbReference>
<evidence type="ECO:0000313" key="8">
    <source>
        <dbReference type="EMBL" id="OWK42280.1"/>
    </source>
</evidence>
<dbReference type="EMBL" id="NIDE01000005">
    <property type="protein sequence ID" value="OWK42280.1"/>
    <property type="molecule type" value="Genomic_DNA"/>
</dbReference>
<accession>A0A225DLA3</accession>
<feature type="domain" description="Response regulatory" evidence="7">
    <location>
        <begin position="3"/>
        <end position="119"/>
    </location>
</feature>
<evidence type="ECO:0000256" key="6">
    <source>
        <dbReference type="PROSITE-ProRule" id="PRU00169"/>
    </source>
</evidence>
<dbReference type="SMART" id="SM00448">
    <property type="entry name" value="REC"/>
    <property type="match status" value="1"/>
</dbReference>
<dbReference type="SUPFAM" id="SSF52172">
    <property type="entry name" value="CheY-like"/>
    <property type="match status" value="1"/>
</dbReference>
<dbReference type="InterPro" id="IPR050595">
    <property type="entry name" value="Bact_response_regulator"/>
</dbReference>
<keyword evidence="1 6" id="KW-0597">Phosphoprotein</keyword>
<evidence type="ECO:0000256" key="4">
    <source>
        <dbReference type="ARBA" id="ARBA00023125"/>
    </source>
</evidence>
<reference evidence="9" key="1">
    <citation type="submission" date="2017-06" db="EMBL/GenBank/DDBJ databases">
        <title>Genome analysis of Fimbriiglobus ruber SP5, the first member of the order Planctomycetales with confirmed chitinolytic capability.</title>
        <authorList>
            <person name="Ravin N.V."/>
            <person name="Rakitin A.L."/>
            <person name="Ivanova A.A."/>
            <person name="Beletsky A.V."/>
            <person name="Kulichevskaya I.S."/>
            <person name="Mardanov A.V."/>
            <person name="Dedysh S.N."/>
        </authorList>
    </citation>
    <scope>NUCLEOTIDE SEQUENCE [LARGE SCALE GENOMIC DNA]</scope>
    <source>
        <strain evidence="9">SP5</strain>
    </source>
</reference>
<proteinExistence type="predicted"/>
<comment type="caution">
    <text evidence="8">The sequence shown here is derived from an EMBL/GenBank/DDBJ whole genome shotgun (WGS) entry which is preliminary data.</text>
</comment>
<keyword evidence="2" id="KW-0902">Two-component regulatory system</keyword>
<sequence length="142" mass="15437">MSRVLIVDDNQQNAELLEAHLDGTGFETKIAVNGEDALAGAAAWKPDVILLDVMMPKLSGFEVCKRLRADPATRNVGVLMVTALDQPTDIERAVDAGTDDFVTRPVNKTELLIRVRALLAAGPEPTPTDRALAYFRRVQQGP</sequence>
<keyword evidence="4" id="KW-0238">DNA-binding</keyword>
<dbReference type="PANTHER" id="PTHR44591">
    <property type="entry name" value="STRESS RESPONSE REGULATOR PROTEIN 1"/>
    <property type="match status" value="1"/>
</dbReference>